<name>A0A2C9W4B3_MANES</name>
<accession>A0A2C9W4B3</accession>
<dbReference type="EMBL" id="CM004389">
    <property type="protein sequence ID" value="OAY53912.1"/>
    <property type="molecule type" value="Genomic_DNA"/>
</dbReference>
<evidence type="ECO:0000313" key="1">
    <source>
        <dbReference type="EMBL" id="OAY53912.1"/>
    </source>
</evidence>
<dbReference type="AlphaFoldDB" id="A0A2C9W4B3"/>
<organism evidence="1">
    <name type="scientific">Manihot esculenta</name>
    <name type="common">Cassava</name>
    <name type="synonym">Jatropha manihot</name>
    <dbReference type="NCBI Taxonomy" id="3983"/>
    <lineage>
        <taxon>Eukaryota</taxon>
        <taxon>Viridiplantae</taxon>
        <taxon>Streptophyta</taxon>
        <taxon>Embryophyta</taxon>
        <taxon>Tracheophyta</taxon>
        <taxon>Spermatophyta</taxon>
        <taxon>Magnoliopsida</taxon>
        <taxon>eudicotyledons</taxon>
        <taxon>Gunneridae</taxon>
        <taxon>Pentapetalae</taxon>
        <taxon>rosids</taxon>
        <taxon>fabids</taxon>
        <taxon>Malpighiales</taxon>
        <taxon>Euphorbiaceae</taxon>
        <taxon>Crotonoideae</taxon>
        <taxon>Manihoteae</taxon>
        <taxon>Manihot</taxon>
    </lineage>
</organism>
<proteinExistence type="predicted"/>
<protein>
    <submittedName>
        <fullName evidence="1">Uncharacterized protein</fullName>
    </submittedName>
</protein>
<gene>
    <name evidence="1" type="ORF">MANES_03G033300</name>
</gene>
<reference evidence="1" key="1">
    <citation type="submission" date="2016-02" db="EMBL/GenBank/DDBJ databases">
        <title>WGS assembly of Manihot esculenta.</title>
        <authorList>
            <person name="Bredeson J.V."/>
            <person name="Prochnik S.E."/>
            <person name="Lyons J.B."/>
            <person name="Schmutz J."/>
            <person name="Grimwood J."/>
            <person name="Vrebalov J."/>
            <person name="Bart R.S."/>
            <person name="Amuge T."/>
            <person name="Ferguson M.E."/>
            <person name="Green R."/>
            <person name="Putnam N."/>
            <person name="Stites J."/>
            <person name="Rounsley S."/>
            <person name="Rokhsar D.S."/>
        </authorList>
    </citation>
    <scope>NUCLEOTIDE SEQUENCE [LARGE SCALE GENOMIC DNA]</scope>
    <source>
        <tissue evidence="1">Leaf</tissue>
    </source>
</reference>
<sequence>MDMQGVLLLLSSLSSSLPSTSIFPLQQSSLNFYLPSPAVFPLSLWW</sequence>